<protein>
    <submittedName>
        <fullName evidence="3">Apple domain-containing protein</fullName>
    </submittedName>
</protein>
<keyword evidence="2" id="KW-1185">Reference proteome</keyword>
<keyword evidence="1" id="KW-1133">Transmembrane helix</keyword>
<evidence type="ECO:0000313" key="2">
    <source>
        <dbReference type="Proteomes" id="UP000046392"/>
    </source>
</evidence>
<reference evidence="3" key="1">
    <citation type="submission" date="2017-02" db="UniProtKB">
        <authorList>
            <consortium name="WormBaseParasite"/>
        </authorList>
    </citation>
    <scope>IDENTIFICATION</scope>
</reference>
<dbReference type="Proteomes" id="UP000046392">
    <property type="component" value="Unplaced"/>
</dbReference>
<name>A0A0N5BRK4_STREA</name>
<sequence length="135" mass="15303">MKNLINSFNIILLLILINIAYNLSIKKGNDIGNSLANRIRRSPSEIETRVSDNIPDLQGREECLKTCKEKFGVGYLCNEKAQLLNAYVTKNSSCLYYKFSVTKNDDTATYYCTTLYCVTVATHEKSCTTYNGNFK</sequence>
<keyword evidence="1" id="KW-0472">Membrane</keyword>
<organism evidence="2 3">
    <name type="scientific">Strongyloides papillosus</name>
    <name type="common">Intestinal threadworm</name>
    <dbReference type="NCBI Taxonomy" id="174720"/>
    <lineage>
        <taxon>Eukaryota</taxon>
        <taxon>Metazoa</taxon>
        <taxon>Ecdysozoa</taxon>
        <taxon>Nematoda</taxon>
        <taxon>Chromadorea</taxon>
        <taxon>Rhabditida</taxon>
        <taxon>Tylenchina</taxon>
        <taxon>Panagrolaimomorpha</taxon>
        <taxon>Strongyloidoidea</taxon>
        <taxon>Strongyloididae</taxon>
        <taxon>Strongyloides</taxon>
    </lineage>
</organism>
<dbReference type="AlphaFoldDB" id="A0A0N5BRK4"/>
<evidence type="ECO:0000256" key="1">
    <source>
        <dbReference type="SAM" id="Phobius"/>
    </source>
</evidence>
<feature type="transmembrane region" description="Helical" evidence="1">
    <location>
        <begin position="6"/>
        <end position="25"/>
    </location>
</feature>
<dbReference type="WBParaSite" id="SPAL_0000850100.1">
    <property type="protein sequence ID" value="SPAL_0000850100.1"/>
    <property type="gene ID" value="SPAL_0000850100"/>
</dbReference>
<keyword evidence="1" id="KW-0812">Transmembrane</keyword>
<proteinExistence type="predicted"/>
<evidence type="ECO:0000313" key="3">
    <source>
        <dbReference type="WBParaSite" id="SPAL_0000850100.1"/>
    </source>
</evidence>
<accession>A0A0N5BRK4</accession>